<dbReference type="OrthoDB" id="10011262at2759"/>
<evidence type="ECO:0000256" key="5">
    <source>
        <dbReference type="SAM" id="Phobius"/>
    </source>
</evidence>
<proteinExistence type="predicted"/>
<evidence type="ECO:0000256" key="3">
    <source>
        <dbReference type="ARBA" id="ARBA00022989"/>
    </source>
</evidence>
<protein>
    <recommendedName>
        <fullName evidence="6">G-protein coupled receptors family 1 profile domain-containing protein</fullName>
    </recommendedName>
</protein>
<dbReference type="InterPro" id="IPR017452">
    <property type="entry name" value="GPCR_Rhodpsn_7TM"/>
</dbReference>
<feature type="transmembrane region" description="Helical" evidence="5">
    <location>
        <begin position="102"/>
        <end position="124"/>
    </location>
</feature>
<dbReference type="InterPro" id="IPR000276">
    <property type="entry name" value="GPCR_Rhodpsn"/>
</dbReference>
<name>A0A2A2M047_9BILA</name>
<dbReference type="PANTHER" id="PTHR46895">
    <property type="entry name" value="PROTEIN CBG20548-RELATED"/>
    <property type="match status" value="1"/>
</dbReference>
<evidence type="ECO:0000259" key="6">
    <source>
        <dbReference type="PROSITE" id="PS50262"/>
    </source>
</evidence>
<dbReference type="Gene3D" id="1.20.1070.10">
    <property type="entry name" value="Rhodopsin 7-helix transmembrane proteins"/>
    <property type="match status" value="1"/>
</dbReference>
<reference evidence="7 8" key="1">
    <citation type="journal article" date="2017" name="Curr. Biol.">
        <title>Genome architecture and evolution of a unichromosomal asexual nematode.</title>
        <authorList>
            <person name="Fradin H."/>
            <person name="Zegar C."/>
            <person name="Gutwein M."/>
            <person name="Lucas J."/>
            <person name="Kovtun M."/>
            <person name="Corcoran D."/>
            <person name="Baugh L.R."/>
            <person name="Kiontke K."/>
            <person name="Gunsalus K."/>
            <person name="Fitch D.H."/>
            <person name="Piano F."/>
        </authorList>
    </citation>
    <scope>NUCLEOTIDE SEQUENCE [LARGE SCALE GENOMIC DNA]</scope>
    <source>
        <strain evidence="7">PF1309</strain>
    </source>
</reference>
<comment type="subcellular location">
    <subcellularLocation>
        <location evidence="1">Membrane</location>
    </subcellularLocation>
</comment>
<dbReference type="STRING" id="2018661.A0A2A2M047"/>
<evidence type="ECO:0000256" key="1">
    <source>
        <dbReference type="ARBA" id="ARBA00004370"/>
    </source>
</evidence>
<dbReference type="EMBL" id="LIAE01006290">
    <property type="protein sequence ID" value="PAV91789.1"/>
    <property type="molecule type" value="Genomic_DNA"/>
</dbReference>
<accession>A0A2A2M047</accession>
<dbReference type="PANTHER" id="PTHR46895:SF3">
    <property type="entry name" value="G-PROTEIN COUPLED RECEPTOR F59B2.13-RELATED"/>
    <property type="match status" value="1"/>
</dbReference>
<gene>
    <name evidence="7" type="ORF">WR25_21171</name>
</gene>
<dbReference type="CDD" id="cd14978">
    <property type="entry name" value="7tmA_FMRFamide_R-like"/>
    <property type="match status" value="1"/>
</dbReference>
<dbReference type="Proteomes" id="UP000218231">
    <property type="component" value="Unassembled WGS sequence"/>
</dbReference>
<comment type="caution">
    <text evidence="7">The sequence shown here is derived from an EMBL/GenBank/DDBJ whole genome shotgun (WGS) entry which is preliminary data.</text>
</comment>
<evidence type="ECO:0000256" key="4">
    <source>
        <dbReference type="ARBA" id="ARBA00023136"/>
    </source>
</evidence>
<dbReference type="GO" id="GO:0016020">
    <property type="term" value="C:membrane"/>
    <property type="evidence" value="ECO:0007669"/>
    <property type="project" value="UniProtKB-SubCell"/>
</dbReference>
<dbReference type="Pfam" id="PF00001">
    <property type="entry name" value="7tm_1"/>
    <property type="match status" value="1"/>
</dbReference>
<dbReference type="PRINTS" id="PR00237">
    <property type="entry name" value="GPCRRHODOPSN"/>
</dbReference>
<feature type="transmembrane region" description="Helical" evidence="5">
    <location>
        <begin position="273"/>
        <end position="297"/>
    </location>
</feature>
<feature type="transmembrane region" description="Helical" evidence="5">
    <location>
        <begin position="30"/>
        <end position="50"/>
    </location>
</feature>
<keyword evidence="3 5" id="KW-1133">Transmembrane helix</keyword>
<evidence type="ECO:0000313" key="8">
    <source>
        <dbReference type="Proteomes" id="UP000218231"/>
    </source>
</evidence>
<dbReference type="AlphaFoldDB" id="A0A2A2M047"/>
<dbReference type="GO" id="GO:0004930">
    <property type="term" value="F:G protein-coupled receptor activity"/>
    <property type="evidence" value="ECO:0007669"/>
    <property type="project" value="InterPro"/>
</dbReference>
<keyword evidence="8" id="KW-1185">Reference proteome</keyword>
<dbReference type="SUPFAM" id="SSF81321">
    <property type="entry name" value="Family A G protein-coupled receptor-like"/>
    <property type="match status" value="1"/>
</dbReference>
<feature type="domain" description="G-protein coupled receptors family 1 profile" evidence="6">
    <location>
        <begin position="41"/>
        <end position="326"/>
    </location>
</feature>
<dbReference type="PROSITE" id="PS50262">
    <property type="entry name" value="G_PROTEIN_RECEP_F1_2"/>
    <property type="match status" value="1"/>
</dbReference>
<feature type="transmembrane region" description="Helical" evidence="5">
    <location>
        <begin position="303"/>
        <end position="328"/>
    </location>
</feature>
<feature type="transmembrane region" description="Helical" evidence="5">
    <location>
        <begin position="216"/>
        <end position="238"/>
    </location>
</feature>
<organism evidence="7 8">
    <name type="scientific">Diploscapter pachys</name>
    <dbReference type="NCBI Taxonomy" id="2018661"/>
    <lineage>
        <taxon>Eukaryota</taxon>
        <taxon>Metazoa</taxon>
        <taxon>Ecdysozoa</taxon>
        <taxon>Nematoda</taxon>
        <taxon>Chromadorea</taxon>
        <taxon>Rhabditida</taxon>
        <taxon>Rhabditina</taxon>
        <taxon>Rhabditomorpha</taxon>
        <taxon>Rhabditoidea</taxon>
        <taxon>Rhabditidae</taxon>
        <taxon>Diploscapter</taxon>
    </lineage>
</organism>
<sequence>MSNNSSSLCLTDRQMMLAVNDVERLLIGKIVPFLLLFGVSGNILNLTVLLAPKVRTRSNKLLAALALADIVFLIFMLPHSLAHYHVFAFSHWFRYLYLTNKIHLTAIINWASAAAIWFVLVICVERLIGIKYPLSSRKNKTFLSARFLIPFVVIVTGILTSFHHFSYFCATKYFCDGTQLHAMCVRTDSPRWFRNQTNPNSELVKAIARWGPHVNAILVVLLPVLLVILSNIMLICTLRNRQQFLIPTQSSVKWENGMSGTQMRTEHKVTMTVTAIVTCFTLTQAPSAFVAIIAAYYQFEDEVLVVVSSVFTTMVVLGKTLNFVLFCLSSTTFRQRLLRRGKGRLSTRSQSQLTASSGLMDYSSSEHRKWSRLASGSSTAPSEVLPLRRLARGATVV</sequence>
<evidence type="ECO:0000313" key="7">
    <source>
        <dbReference type="EMBL" id="PAV91789.1"/>
    </source>
</evidence>
<evidence type="ECO:0000256" key="2">
    <source>
        <dbReference type="ARBA" id="ARBA00022692"/>
    </source>
</evidence>
<feature type="transmembrane region" description="Helical" evidence="5">
    <location>
        <begin position="62"/>
        <end position="82"/>
    </location>
</feature>
<keyword evidence="4 5" id="KW-0472">Membrane</keyword>
<keyword evidence="2 5" id="KW-0812">Transmembrane</keyword>
<feature type="transmembrane region" description="Helical" evidence="5">
    <location>
        <begin position="145"/>
        <end position="165"/>
    </location>
</feature>